<dbReference type="PRINTS" id="PR00153">
    <property type="entry name" value="CSAPPISMRASE"/>
</dbReference>
<evidence type="ECO:0000256" key="6">
    <source>
        <dbReference type="SAM" id="SignalP"/>
    </source>
</evidence>
<keyword evidence="6" id="KW-0732">Signal</keyword>
<keyword evidence="3" id="KW-0697">Rotamase</keyword>
<dbReference type="EC" id="5.2.1.8" evidence="2"/>
<evidence type="ECO:0000259" key="7">
    <source>
        <dbReference type="PROSITE" id="PS50072"/>
    </source>
</evidence>
<feature type="chain" id="PRO_5009237249" description="peptidylprolyl isomerase" evidence="6">
    <location>
        <begin position="20"/>
        <end position="305"/>
    </location>
</feature>
<feature type="signal peptide" evidence="6">
    <location>
        <begin position="1"/>
        <end position="19"/>
    </location>
</feature>
<dbReference type="InterPro" id="IPR002130">
    <property type="entry name" value="Cyclophilin-type_PPIase_dom"/>
</dbReference>
<dbReference type="OrthoDB" id="193499at2759"/>
<dbReference type="GO" id="GO:0000324">
    <property type="term" value="C:fungal-type vacuole"/>
    <property type="evidence" value="ECO:0007669"/>
    <property type="project" value="TreeGrafter"/>
</dbReference>
<evidence type="ECO:0000256" key="1">
    <source>
        <dbReference type="ARBA" id="ARBA00000971"/>
    </source>
</evidence>
<dbReference type="InterPro" id="IPR029000">
    <property type="entry name" value="Cyclophilin-like_dom_sf"/>
</dbReference>
<evidence type="ECO:0000256" key="3">
    <source>
        <dbReference type="ARBA" id="ARBA00023110"/>
    </source>
</evidence>
<dbReference type="SUPFAM" id="SSF50891">
    <property type="entry name" value="Cyclophilin-like"/>
    <property type="match status" value="1"/>
</dbReference>
<dbReference type="GO" id="GO:0003755">
    <property type="term" value="F:peptidyl-prolyl cis-trans isomerase activity"/>
    <property type="evidence" value="ECO:0007669"/>
    <property type="project" value="UniProtKB-KW"/>
</dbReference>
<protein>
    <recommendedName>
        <fullName evidence="2">peptidylprolyl isomerase</fullName>
        <ecNumber evidence="2">5.2.1.8</ecNumber>
    </recommendedName>
</protein>
<dbReference type="InterPro" id="IPR020892">
    <property type="entry name" value="Cyclophilin-type_PPIase_CS"/>
</dbReference>
<dbReference type="PROSITE" id="PS50072">
    <property type="entry name" value="CSA_PPIASE_2"/>
    <property type="match status" value="1"/>
</dbReference>
<dbReference type="GO" id="GO:0016018">
    <property type="term" value="F:cyclosporin A binding"/>
    <property type="evidence" value="ECO:0007669"/>
    <property type="project" value="TreeGrafter"/>
</dbReference>
<dbReference type="EMBL" id="LT598485">
    <property type="protein sequence ID" value="SCW00315.1"/>
    <property type="molecule type" value="Genomic_DNA"/>
</dbReference>
<dbReference type="CDD" id="cd00317">
    <property type="entry name" value="cyclophilin"/>
    <property type="match status" value="1"/>
</dbReference>
<keyword evidence="9" id="KW-1185">Reference proteome</keyword>
<dbReference type="Gene3D" id="2.40.100.10">
    <property type="entry name" value="Cyclophilin-like"/>
    <property type="match status" value="1"/>
</dbReference>
<evidence type="ECO:0000313" key="9">
    <source>
        <dbReference type="Proteomes" id="UP000190831"/>
    </source>
</evidence>
<dbReference type="Pfam" id="PF00160">
    <property type="entry name" value="Pro_isomerase"/>
    <property type="match status" value="1"/>
</dbReference>
<evidence type="ECO:0000256" key="4">
    <source>
        <dbReference type="ARBA" id="ARBA00023235"/>
    </source>
</evidence>
<keyword evidence="5" id="KW-0472">Membrane</keyword>
<feature type="transmembrane region" description="Helical" evidence="5">
    <location>
        <begin position="269"/>
        <end position="286"/>
    </location>
</feature>
<gene>
    <name evidence="8" type="ORF">LAFE_0C01442G</name>
</gene>
<sequence>MLLSYLFGFFCLLCGLTEAAEKVYEPNPPVTHRVLMSIEYTEKDAKEPKLHDITIELYGTVVPKTVENFYKISQGVRALIRGQDEKNQFALSYRDTLFHRIVPNFVIQGGDVLPDVGPFSIYGAKFDDENFDLKHDRPGRLSMANTGEDTNASQFFITMTEEPLSQLDGKHVVFGQVVAGLEELMSKVQYVDTNASEKPIHDVKIKYTTVEQLRLANQEELHNKYLAQLKKFKDGDETAGVTMKQTFKVGEEEEAVMEDILYAQLHHPFAKVLWGVGLLCIVYVVAKNRNRIFRKTSQVISVRHD</sequence>
<dbReference type="PROSITE" id="PS00170">
    <property type="entry name" value="CSA_PPIASE_1"/>
    <property type="match status" value="1"/>
</dbReference>
<keyword evidence="5" id="KW-1133">Transmembrane helix</keyword>
<organism evidence="8 9">
    <name type="scientific">Lachancea fermentati</name>
    <name type="common">Zygosaccharomyces fermentati</name>
    <dbReference type="NCBI Taxonomy" id="4955"/>
    <lineage>
        <taxon>Eukaryota</taxon>
        <taxon>Fungi</taxon>
        <taxon>Dikarya</taxon>
        <taxon>Ascomycota</taxon>
        <taxon>Saccharomycotina</taxon>
        <taxon>Saccharomycetes</taxon>
        <taxon>Saccharomycetales</taxon>
        <taxon>Saccharomycetaceae</taxon>
        <taxon>Lachancea</taxon>
    </lineage>
</organism>
<name>A0A1G4M9C5_LACFM</name>
<proteinExistence type="predicted"/>
<accession>A0A1G4M9C5</accession>
<evidence type="ECO:0000256" key="2">
    <source>
        <dbReference type="ARBA" id="ARBA00013194"/>
    </source>
</evidence>
<dbReference type="PANTHER" id="PTHR11071:SF568">
    <property type="entry name" value="PEPTIDYL-PROLYL CIS-TRANS ISOMERASE CPR4-RELATED"/>
    <property type="match status" value="1"/>
</dbReference>
<reference evidence="8 9" key="1">
    <citation type="submission" date="2016-03" db="EMBL/GenBank/DDBJ databases">
        <authorList>
            <person name="Devillers H."/>
        </authorList>
    </citation>
    <scope>NUCLEOTIDE SEQUENCE [LARGE SCALE GENOMIC DNA]</scope>
    <source>
        <strain evidence="8">CBS 6772</strain>
    </source>
</reference>
<dbReference type="GO" id="GO:0005783">
    <property type="term" value="C:endoplasmic reticulum"/>
    <property type="evidence" value="ECO:0007669"/>
    <property type="project" value="TreeGrafter"/>
</dbReference>
<dbReference type="AlphaFoldDB" id="A0A1G4M9C5"/>
<dbReference type="GO" id="GO:0006457">
    <property type="term" value="P:protein folding"/>
    <property type="evidence" value="ECO:0007669"/>
    <property type="project" value="InterPro"/>
</dbReference>
<evidence type="ECO:0000256" key="5">
    <source>
        <dbReference type="SAM" id="Phobius"/>
    </source>
</evidence>
<dbReference type="PANTHER" id="PTHR11071">
    <property type="entry name" value="PEPTIDYL-PROLYL CIS-TRANS ISOMERASE"/>
    <property type="match status" value="1"/>
</dbReference>
<keyword evidence="5" id="KW-0812">Transmembrane</keyword>
<dbReference type="Proteomes" id="UP000190831">
    <property type="component" value="Chromosome C"/>
</dbReference>
<comment type="catalytic activity">
    <reaction evidence="1">
        <text>[protein]-peptidylproline (omega=180) = [protein]-peptidylproline (omega=0)</text>
        <dbReference type="Rhea" id="RHEA:16237"/>
        <dbReference type="Rhea" id="RHEA-COMP:10747"/>
        <dbReference type="Rhea" id="RHEA-COMP:10748"/>
        <dbReference type="ChEBI" id="CHEBI:83833"/>
        <dbReference type="ChEBI" id="CHEBI:83834"/>
        <dbReference type="EC" id="5.2.1.8"/>
    </reaction>
</comment>
<dbReference type="STRING" id="4955.A0A1G4M9C5"/>
<feature type="domain" description="PPIase cyclophilin-type" evidence="7">
    <location>
        <begin position="40"/>
        <end position="210"/>
    </location>
</feature>
<evidence type="ECO:0000313" key="8">
    <source>
        <dbReference type="EMBL" id="SCW00315.1"/>
    </source>
</evidence>
<dbReference type="OMA" id="LYEPNPP"/>
<keyword evidence="4" id="KW-0413">Isomerase</keyword>